<evidence type="ECO:0000259" key="3">
    <source>
        <dbReference type="Pfam" id="PF13193"/>
    </source>
</evidence>
<dbReference type="InterPro" id="IPR050237">
    <property type="entry name" value="ATP-dep_AMP-bd_enzyme"/>
</dbReference>
<keyword evidence="4" id="KW-0436">Ligase</keyword>
<reference evidence="5" key="1">
    <citation type="journal article" date="2019" name="Int. J. Syst. Evol. Microbiol.">
        <title>The Global Catalogue of Microorganisms (GCM) 10K type strain sequencing project: providing services to taxonomists for standard genome sequencing and annotation.</title>
        <authorList>
            <consortium name="The Broad Institute Genomics Platform"/>
            <consortium name="The Broad Institute Genome Sequencing Center for Infectious Disease"/>
            <person name="Wu L."/>
            <person name="Ma J."/>
        </authorList>
    </citation>
    <scope>NUCLEOTIDE SEQUENCE [LARGE SCALE GENOMIC DNA]</scope>
    <source>
        <strain evidence="5">JCM 4788</strain>
    </source>
</reference>
<feature type="domain" description="AMP-binding enzyme C-terminal" evidence="3">
    <location>
        <begin position="443"/>
        <end position="518"/>
    </location>
</feature>
<dbReference type="InterPro" id="IPR000873">
    <property type="entry name" value="AMP-dep_synth/lig_dom"/>
</dbReference>
<organism evidence="4 5">
    <name type="scientific">Streptomyces luteireticuli</name>
    <dbReference type="NCBI Taxonomy" id="173858"/>
    <lineage>
        <taxon>Bacteria</taxon>
        <taxon>Bacillati</taxon>
        <taxon>Actinomycetota</taxon>
        <taxon>Actinomycetes</taxon>
        <taxon>Kitasatosporales</taxon>
        <taxon>Streptomycetaceae</taxon>
        <taxon>Streptomyces</taxon>
    </lineage>
</organism>
<feature type="domain" description="AMP-dependent synthetase/ligase" evidence="2">
    <location>
        <begin position="22"/>
        <end position="392"/>
    </location>
</feature>
<evidence type="ECO:0000256" key="1">
    <source>
        <dbReference type="SAM" id="MobiDB-lite"/>
    </source>
</evidence>
<sequence length="543" mass="57717">MPSPSARQPEPQPGLIHRLPAHWAARTPDGEALAFEGHRWSWRQLADRTDRLRGALRTLGVRRGDRVAYLGRNDPACLETFLAAAGAGAATAVLNWRLAPAELAYVVADSGARVLLADTGRAAAARTALAALPDPPRLVVTGGADDTDGTADEPGTAYEPLLARAEPLPPAPDTAPDDTCLVLYTSGTTGFPKGAELTHRSLLSSCAALLSQVPFGPEDRNLVALPLFHVGGIGYALGGLFTGRPTELLRAPAPEAICRAVDEGATHLLLVPAMLPGVLRAGTEHTAAFARLRHCLYGASPMPLPLLREALSRFPDVRFVQVYGMTELSGAVTALDHATHRDPRQSHRLASAGRPLPGVETRVADPATGAAVPPGRTGELRVRTHQRMKGYLGRPEATAETVTEDGWLRTGDVVRVDDEGFVFVEDRLKDLIISGGENVYSAEVERVLVEHPAVAEAAVIGVPDEKWGESVLAVVAVRDGARIEESGLDAFCRTHLAGYKCPRGVAVVDGLPRNAAGKVDKNALRAAHGAVERVPRQLPRQPR</sequence>
<dbReference type="Gene3D" id="3.40.50.12780">
    <property type="entry name" value="N-terminal domain of ligase-like"/>
    <property type="match status" value="1"/>
</dbReference>
<dbReference type="NCBIfam" id="NF004837">
    <property type="entry name" value="PRK06187.1"/>
    <property type="match status" value="1"/>
</dbReference>
<evidence type="ECO:0000313" key="4">
    <source>
        <dbReference type="EMBL" id="GAA0416964.1"/>
    </source>
</evidence>
<dbReference type="InterPro" id="IPR042099">
    <property type="entry name" value="ANL_N_sf"/>
</dbReference>
<dbReference type="Proteomes" id="UP001500879">
    <property type="component" value="Unassembled WGS sequence"/>
</dbReference>
<evidence type="ECO:0000259" key="2">
    <source>
        <dbReference type="Pfam" id="PF00501"/>
    </source>
</evidence>
<dbReference type="EMBL" id="BAAABX010000048">
    <property type="protein sequence ID" value="GAA0416964.1"/>
    <property type="molecule type" value="Genomic_DNA"/>
</dbReference>
<dbReference type="Pfam" id="PF00501">
    <property type="entry name" value="AMP-binding"/>
    <property type="match status" value="1"/>
</dbReference>
<accession>A0ABN0YWZ6</accession>
<dbReference type="SUPFAM" id="SSF56801">
    <property type="entry name" value="Acetyl-CoA synthetase-like"/>
    <property type="match status" value="1"/>
</dbReference>
<dbReference type="PANTHER" id="PTHR43767:SF1">
    <property type="entry name" value="NONRIBOSOMAL PEPTIDE SYNTHASE PES1 (EUROFUNG)-RELATED"/>
    <property type="match status" value="1"/>
</dbReference>
<dbReference type="InterPro" id="IPR020845">
    <property type="entry name" value="AMP-binding_CS"/>
</dbReference>
<name>A0ABN0YWZ6_9ACTN</name>
<feature type="region of interest" description="Disordered" evidence="1">
    <location>
        <begin position="338"/>
        <end position="359"/>
    </location>
</feature>
<comment type="caution">
    <text evidence="4">The sequence shown here is derived from an EMBL/GenBank/DDBJ whole genome shotgun (WGS) entry which is preliminary data.</text>
</comment>
<proteinExistence type="predicted"/>
<dbReference type="GO" id="GO:0016874">
    <property type="term" value="F:ligase activity"/>
    <property type="evidence" value="ECO:0007669"/>
    <property type="project" value="UniProtKB-KW"/>
</dbReference>
<dbReference type="Gene3D" id="3.30.300.30">
    <property type="match status" value="1"/>
</dbReference>
<keyword evidence="5" id="KW-1185">Reference proteome</keyword>
<protein>
    <submittedName>
        <fullName evidence="4">Long-chain fatty acid--CoA ligase</fullName>
    </submittedName>
</protein>
<dbReference type="PANTHER" id="PTHR43767">
    <property type="entry name" value="LONG-CHAIN-FATTY-ACID--COA LIGASE"/>
    <property type="match status" value="1"/>
</dbReference>
<dbReference type="InterPro" id="IPR025110">
    <property type="entry name" value="AMP-bd_C"/>
</dbReference>
<dbReference type="RefSeq" id="WP_344026830.1">
    <property type="nucleotide sequence ID" value="NZ_BAAABX010000048.1"/>
</dbReference>
<dbReference type="InterPro" id="IPR045851">
    <property type="entry name" value="AMP-bd_C_sf"/>
</dbReference>
<evidence type="ECO:0000313" key="5">
    <source>
        <dbReference type="Proteomes" id="UP001500879"/>
    </source>
</evidence>
<dbReference type="PROSITE" id="PS00455">
    <property type="entry name" value="AMP_BINDING"/>
    <property type="match status" value="1"/>
</dbReference>
<dbReference type="Pfam" id="PF13193">
    <property type="entry name" value="AMP-binding_C"/>
    <property type="match status" value="1"/>
</dbReference>
<gene>
    <name evidence="4" type="ORF">GCM10010357_42930</name>
</gene>